<dbReference type="Ensembl" id="ENSSVLT00005025960.1">
    <property type="protein sequence ID" value="ENSSVLP00005023348.1"/>
    <property type="gene ID" value="ENSSVLG00005018584.1"/>
</dbReference>
<dbReference type="OrthoDB" id="10260741at2759"/>
<dbReference type="InterPro" id="IPR038586">
    <property type="entry name" value="Tctex-1-like_sf"/>
</dbReference>
<reference evidence="3" key="1">
    <citation type="submission" date="2020-06" db="EMBL/GenBank/DDBJ databases">
        <authorList>
            <consortium name="Wellcome Sanger Institute Data Sharing"/>
        </authorList>
    </citation>
    <scope>NUCLEOTIDE SEQUENCE [LARGE SCALE GENOMIC DNA]</scope>
</reference>
<accession>A0A8D2DDG9</accession>
<dbReference type="GO" id="GO:0036126">
    <property type="term" value="C:sperm flagellum"/>
    <property type="evidence" value="ECO:0007669"/>
    <property type="project" value="Ensembl"/>
</dbReference>
<feature type="compositionally biased region" description="Basic and acidic residues" evidence="2">
    <location>
        <begin position="11"/>
        <end position="23"/>
    </location>
</feature>
<dbReference type="FunFam" id="3.30.1140.40:FF:000003">
    <property type="entry name" value="tctex1 domain-containing protein 2"/>
    <property type="match status" value="1"/>
</dbReference>
<dbReference type="PANTHER" id="PTHR21255:SF55">
    <property type="entry name" value="DYNEIN LIGHT CHAIN TCTEX-TYPE 4"/>
    <property type="match status" value="1"/>
</dbReference>
<protein>
    <submittedName>
        <fullName evidence="3">Dynein light chain Tctex-type 4</fullName>
    </submittedName>
</protein>
<reference evidence="3" key="3">
    <citation type="submission" date="2025-09" db="UniProtKB">
        <authorList>
            <consortium name="Ensembl"/>
        </authorList>
    </citation>
    <scope>IDENTIFICATION</scope>
</reference>
<dbReference type="PANTHER" id="PTHR21255">
    <property type="entry name" value="T-COMPLEX-ASSOCIATED-TESTIS-EXPRESSED 1/ DYNEIN LIGHT CHAIN"/>
    <property type="match status" value="1"/>
</dbReference>
<proteinExistence type="inferred from homology"/>
<reference evidence="3" key="2">
    <citation type="submission" date="2025-08" db="UniProtKB">
        <authorList>
            <consortium name="Ensembl"/>
        </authorList>
    </citation>
    <scope>IDENTIFICATION</scope>
</reference>
<name>A0A8D2DDG9_SCIVU</name>
<feature type="region of interest" description="Disordered" evidence="2">
    <location>
        <begin position="1"/>
        <end position="51"/>
    </location>
</feature>
<organism evidence="3 4">
    <name type="scientific">Sciurus vulgaris</name>
    <name type="common">Eurasian red squirrel</name>
    <dbReference type="NCBI Taxonomy" id="55149"/>
    <lineage>
        <taxon>Eukaryota</taxon>
        <taxon>Metazoa</taxon>
        <taxon>Chordata</taxon>
        <taxon>Craniata</taxon>
        <taxon>Vertebrata</taxon>
        <taxon>Euteleostomi</taxon>
        <taxon>Mammalia</taxon>
        <taxon>Eutheria</taxon>
        <taxon>Euarchontoglires</taxon>
        <taxon>Glires</taxon>
        <taxon>Rodentia</taxon>
        <taxon>Sciuromorpha</taxon>
        <taxon>Sciuridae</taxon>
        <taxon>Sciurinae</taxon>
        <taxon>Sciurini</taxon>
        <taxon>Sciurus</taxon>
    </lineage>
</organism>
<dbReference type="GO" id="GO:0045505">
    <property type="term" value="F:dynein intermediate chain binding"/>
    <property type="evidence" value="ECO:0007669"/>
    <property type="project" value="TreeGrafter"/>
</dbReference>
<evidence type="ECO:0000256" key="2">
    <source>
        <dbReference type="SAM" id="MobiDB-lite"/>
    </source>
</evidence>
<dbReference type="GO" id="GO:0008157">
    <property type="term" value="F:protein phosphatase 1 binding"/>
    <property type="evidence" value="ECO:0007669"/>
    <property type="project" value="Ensembl"/>
</dbReference>
<gene>
    <name evidence="3" type="primary">DYNLT4</name>
</gene>
<dbReference type="GO" id="GO:0005815">
    <property type="term" value="C:microtubule organizing center"/>
    <property type="evidence" value="ECO:0007669"/>
    <property type="project" value="Ensembl"/>
</dbReference>
<dbReference type="InterPro" id="IPR005334">
    <property type="entry name" value="Tctex-1-like"/>
</dbReference>
<comment type="similarity">
    <text evidence="1">Belongs to the dynein light chain Tctex-type family.</text>
</comment>
<dbReference type="GeneTree" id="ENSGT00940000162474"/>
<dbReference type="GO" id="GO:0005730">
    <property type="term" value="C:nucleolus"/>
    <property type="evidence" value="ECO:0007669"/>
    <property type="project" value="Ensembl"/>
</dbReference>
<dbReference type="GO" id="GO:0005930">
    <property type="term" value="C:axoneme"/>
    <property type="evidence" value="ECO:0007669"/>
    <property type="project" value="Ensembl"/>
</dbReference>
<evidence type="ECO:0000313" key="4">
    <source>
        <dbReference type="Proteomes" id="UP000694564"/>
    </source>
</evidence>
<evidence type="ECO:0000256" key="1">
    <source>
        <dbReference type="ARBA" id="ARBA00005361"/>
    </source>
</evidence>
<keyword evidence="4" id="KW-1185">Reference proteome</keyword>
<dbReference type="AlphaFoldDB" id="A0A8D2DDG9"/>
<dbReference type="Pfam" id="PF03645">
    <property type="entry name" value="Tctex-1"/>
    <property type="match status" value="1"/>
</dbReference>
<dbReference type="GO" id="GO:0001669">
    <property type="term" value="C:acrosomal vesicle"/>
    <property type="evidence" value="ECO:0007669"/>
    <property type="project" value="Ensembl"/>
</dbReference>
<sequence>MAGKLLPPGRQEGHQEETAKDLGLKLPPVRPPGHLPSIDEARPTVVGPASRRGSVMALATSFSRRNSLAGPATGPGGRRQSLGPVPALGSRVSFSGLPLAPVRQVAPSYRMEPAPGECWEAARAQRALEAVLDAGLRDASYSGAEAGQLTQELCEQVRVRLREFSPPRYKLVCSVVLGARTGQGVRVVSRALWDAARDGLVSAAFTNASLFAVATVHGLYCE</sequence>
<evidence type="ECO:0000313" key="3">
    <source>
        <dbReference type="Ensembl" id="ENSSVLP00005023348.1"/>
    </source>
</evidence>
<dbReference type="Gene3D" id="3.30.1140.40">
    <property type="entry name" value="Tctex-1"/>
    <property type="match status" value="1"/>
</dbReference>
<dbReference type="CDD" id="cd21461">
    <property type="entry name" value="DLC-like_TCTEX1D4"/>
    <property type="match status" value="1"/>
</dbReference>
<dbReference type="GO" id="GO:0007018">
    <property type="term" value="P:microtubule-based movement"/>
    <property type="evidence" value="ECO:0007669"/>
    <property type="project" value="TreeGrafter"/>
</dbReference>
<dbReference type="GO" id="GO:0005868">
    <property type="term" value="C:cytoplasmic dynein complex"/>
    <property type="evidence" value="ECO:0007669"/>
    <property type="project" value="TreeGrafter"/>
</dbReference>
<dbReference type="Proteomes" id="UP000694564">
    <property type="component" value="Chromosome 1"/>
</dbReference>